<comment type="caution">
    <text evidence="2">The sequence shown here is derived from an EMBL/GenBank/DDBJ whole genome shotgun (WGS) entry which is preliminary data.</text>
</comment>
<feature type="transmembrane region" description="Helical" evidence="1">
    <location>
        <begin position="75"/>
        <end position="97"/>
    </location>
</feature>
<proteinExistence type="predicted"/>
<reference evidence="2 3" key="1">
    <citation type="submission" date="2020-04" db="EMBL/GenBank/DDBJ databases">
        <title>Perkinsus chesapeaki whole genome sequence.</title>
        <authorList>
            <person name="Bogema D.R."/>
        </authorList>
    </citation>
    <scope>NUCLEOTIDE SEQUENCE [LARGE SCALE GENOMIC DNA]</scope>
    <source>
        <strain evidence="2">ATCC PRA-425</strain>
    </source>
</reference>
<keyword evidence="3" id="KW-1185">Reference proteome</keyword>
<organism evidence="2 3">
    <name type="scientific">Perkinsus chesapeaki</name>
    <name type="common">Clam parasite</name>
    <name type="synonym">Perkinsus andrewsi</name>
    <dbReference type="NCBI Taxonomy" id="330153"/>
    <lineage>
        <taxon>Eukaryota</taxon>
        <taxon>Sar</taxon>
        <taxon>Alveolata</taxon>
        <taxon>Perkinsozoa</taxon>
        <taxon>Perkinsea</taxon>
        <taxon>Perkinsida</taxon>
        <taxon>Perkinsidae</taxon>
        <taxon>Perkinsus</taxon>
    </lineage>
</organism>
<accession>A0A7J6LTD7</accession>
<keyword evidence="1" id="KW-0472">Membrane</keyword>
<dbReference type="Proteomes" id="UP000591131">
    <property type="component" value="Unassembled WGS sequence"/>
</dbReference>
<dbReference type="OrthoDB" id="481920at2759"/>
<name>A0A7J6LTD7_PERCH</name>
<dbReference type="AlphaFoldDB" id="A0A7J6LTD7"/>
<gene>
    <name evidence="2" type="ORF">FOL47_006211</name>
</gene>
<sequence>MPVRNRDAAGDGAQQPRVVLIFAAMDLIFGLLNLLSVAMESIETVPEVSSYADYYGGPVHALLTMGSTNEMASTVQAAASGLTASTVIMAALGLMGVQQKKSGNLKFTINPNCK</sequence>
<feature type="transmembrane region" description="Helical" evidence="1">
    <location>
        <begin position="20"/>
        <end position="39"/>
    </location>
</feature>
<keyword evidence="1" id="KW-1133">Transmembrane helix</keyword>
<evidence type="ECO:0000313" key="3">
    <source>
        <dbReference type="Proteomes" id="UP000591131"/>
    </source>
</evidence>
<protein>
    <submittedName>
        <fullName evidence="2">Uncharacterized protein</fullName>
    </submittedName>
</protein>
<evidence type="ECO:0000256" key="1">
    <source>
        <dbReference type="SAM" id="Phobius"/>
    </source>
</evidence>
<keyword evidence="1" id="KW-0812">Transmembrane</keyword>
<dbReference type="EMBL" id="JAAPAO010000344">
    <property type="protein sequence ID" value="KAF4662527.1"/>
    <property type="molecule type" value="Genomic_DNA"/>
</dbReference>
<evidence type="ECO:0000313" key="2">
    <source>
        <dbReference type="EMBL" id="KAF4662527.1"/>
    </source>
</evidence>